<name>A0ABR0NP93_GOSAR</name>
<dbReference type="EMBL" id="JARKNE010000009">
    <property type="protein sequence ID" value="KAK5803158.1"/>
    <property type="molecule type" value="Genomic_DNA"/>
</dbReference>
<protein>
    <recommendedName>
        <fullName evidence="1">Aminotransferase-like plant mobile domain-containing protein</fullName>
    </recommendedName>
</protein>
<accession>A0ABR0NP93</accession>
<dbReference type="Pfam" id="PF10536">
    <property type="entry name" value="PMD"/>
    <property type="match status" value="1"/>
</dbReference>
<sequence length="185" mass="20693">MCWRPKTHTFHLPCGEGTVTLEDVALQLGLAIDGSAVTGVSAIAELAALCYSLLGVLPIDDESNFMGLKFTWLKANFEYLSINAIEHELMCATRAYIMHIIGGVLMPDAKNNMVHLMYLPLLVDLQNVCSYSYGSAVLAMLYRELFRTKKSDVLDIGRALYYCSHGLFIGCHSWHRLGTNHTYFH</sequence>
<dbReference type="InterPro" id="IPR019557">
    <property type="entry name" value="AminoTfrase-like_pln_mobile"/>
</dbReference>
<comment type="caution">
    <text evidence="2">The sequence shown here is derived from an EMBL/GenBank/DDBJ whole genome shotgun (WGS) entry which is preliminary data.</text>
</comment>
<dbReference type="PANTHER" id="PTHR46033">
    <property type="entry name" value="PROTEIN MAIN-LIKE 2"/>
    <property type="match status" value="1"/>
</dbReference>
<organism evidence="2 3">
    <name type="scientific">Gossypium arboreum</name>
    <name type="common">Tree cotton</name>
    <name type="synonym">Gossypium nanking</name>
    <dbReference type="NCBI Taxonomy" id="29729"/>
    <lineage>
        <taxon>Eukaryota</taxon>
        <taxon>Viridiplantae</taxon>
        <taxon>Streptophyta</taxon>
        <taxon>Embryophyta</taxon>
        <taxon>Tracheophyta</taxon>
        <taxon>Spermatophyta</taxon>
        <taxon>Magnoliopsida</taxon>
        <taxon>eudicotyledons</taxon>
        <taxon>Gunneridae</taxon>
        <taxon>Pentapetalae</taxon>
        <taxon>rosids</taxon>
        <taxon>malvids</taxon>
        <taxon>Malvales</taxon>
        <taxon>Malvaceae</taxon>
        <taxon>Malvoideae</taxon>
        <taxon>Gossypium</taxon>
    </lineage>
</organism>
<keyword evidence="3" id="KW-1185">Reference proteome</keyword>
<evidence type="ECO:0000313" key="2">
    <source>
        <dbReference type="EMBL" id="KAK5803158.1"/>
    </source>
</evidence>
<feature type="domain" description="Aminotransferase-like plant mobile" evidence="1">
    <location>
        <begin position="3"/>
        <end position="178"/>
    </location>
</feature>
<proteinExistence type="predicted"/>
<gene>
    <name evidence="2" type="ORF">PVK06_030799</name>
</gene>
<dbReference type="Proteomes" id="UP001358586">
    <property type="component" value="Chromosome 9"/>
</dbReference>
<evidence type="ECO:0000259" key="1">
    <source>
        <dbReference type="Pfam" id="PF10536"/>
    </source>
</evidence>
<reference evidence="2 3" key="1">
    <citation type="submission" date="2023-03" db="EMBL/GenBank/DDBJ databases">
        <title>WGS of Gossypium arboreum.</title>
        <authorList>
            <person name="Yu D."/>
        </authorList>
    </citation>
    <scope>NUCLEOTIDE SEQUENCE [LARGE SCALE GENOMIC DNA]</scope>
    <source>
        <tissue evidence="2">Leaf</tissue>
    </source>
</reference>
<dbReference type="InterPro" id="IPR044824">
    <property type="entry name" value="MAIN-like"/>
</dbReference>
<dbReference type="PANTHER" id="PTHR46033:SF8">
    <property type="entry name" value="PROTEIN MAINTENANCE OF MERISTEMS-LIKE"/>
    <property type="match status" value="1"/>
</dbReference>
<evidence type="ECO:0000313" key="3">
    <source>
        <dbReference type="Proteomes" id="UP001358586"/>
    </source>
</evidence>